<dbReference type="OrthoDB" id="6147988at2759"/>
<evidence type="ECO:0000313" key="5">
    <source>
        <dbReference type="RefSeq" id="XP_022344125.1"/>
    </source>
</evidence>
<keyword evidence="2" id="KW-1133">Transmembrane helix</keyword>
<dbReference type="SUPFAM" id="SSF49842">
    <property type="entry name" value="TNF-like"/>
    <property type="match status" value="1"/>
</dbReference>
<dbReference type="Pfam" id="PF00229">
    <property type="entry name" value="TNF"/>
    <property type="match status" value="1"/>
</dbReference>
<reference evidence="5" key="1">
    <citation type="submission" date="2025-08" db="UniProtKB">
        <authorList>
            <consortium name="RefSeq"/>
        </authorList>
    </citation>
    <scope>IDENTIFICATION</scope>
    <source>
        <tissue evidence="5">Whole sample</tissue>
    </source>
</reference>
<dbReference type="GeneID" id="111137121"/>
<organism evidence="4 5">
    <name type="scientific">Crassostrea virginica</name>
    <name type="common">Eastern oyster</name>
    <dbReference type="NCBI Taxonomy" id="6565"/>
    <lineage>
        <taxon>Eukaryota</taxon>
        <taxon>Metazoa</taxon>
        <taxon>Spiralia</taxon>
        <taxon>Lophotrochozoa</taxon>
        <taxon>Mollusca</taxon>
        <taxon>Bivalvia</taxon>
        <taxon>Autobranchia</taxon>
        <taxon>Pteriomorphia</taxon>
        <taxon>Ostreida</taxon>
        <taxon>Ostreoidea</taxon>
        <taxon>Ostreidae</taxon>
        <taxon>Crassostrea</taxon>
    </lineage>
</organism>
<evidence type="ECO:0000313" key="4">
    <source>
        <dbReference type="Proteomes" id="UP000694844"/>
    </source>
</evidence>
<dbReference type="InterPro" id="IPR008983">
    <property type="entry name" value="Tumour_necrosis_fac-like_dom"/>
</dbReference>
<dbReference type="GO" id="GO:0005164">
    <property type="term" value="F:tumor necrosis factor receptor binding"/>
    <property type="evidence" value="ECO:0007669"/>
    <property type="project" value="InterPro"/>
</dbReference>
<feature type="domain" description="THD" evidence="3">
    <location>
        <begin position="155"/>
        <end position="271"/>
    </location>
</feature>
<evidence type="ECO:0000256" key="1">
    <source>
        <dbReference type="ARBA" id="ARBA00008670"/>
    </source>
</evidence>
<name>A0A8B8EVU8_CRAVI</name>
<sequence length="276" mass="31648">MPERIMELEFVKMSRPADEKIIGMDDGEKLYYQKPPEPLISSAKDLVTRQRPPARGDTKLAIVGDRPGDLSPKSRCSLWMLWLKFSSLLYLLVILMLVLWALHQYKQTQGEEESLYQLPDQPSALTSAPGDKGASSKALLHYSLQQPERDLEIIEWTKSSASYITGSDIEYNNQRYNVKTSGYYEVQCRLQFDTYSGTIPTKDVNVVFSVIRNTGLETNRNLMSEQTTLRPRERRGIQLGPTLFYLEAGDSVYVAVLKHQFVYPTVDNYFAMRRVE</sequence>
<feature type="transmembrane region" description="Helical" evidence="2">
    <location>
        <begin position="81"/>
        <end position="102"/>
    </location>
</feature>
<dbReference type="KEGG" id="cvn:111137121"/>
<accession>A0A8B8EVU8</accession>
<evidence type="ECO:0000259" key="3">
    <source>
        <dbReference type="Pfam" id="PF00229"/>
    </source>
</evidence>
<evidence type="ECO:0000256" key="2">
    <source>
        <dbReference type="SAM" id="Phobius"/>
    </source>
</evidence>
<dbReference type="AlphaFoldDB" id="A0A8B8EVU8"/>
<dbReference type="InterPro" id="IPR006052">
    <property type="entry name" value="TNF_dom"/>
</dbReference>
<dbReference type="GO" id="GO:0016020">
    <property type="term" value="C:membrane"/>
    <property type="evidence" value="ECO:0007669"/>
    <property type="project" value="InterPro"/>
</dbReference>
<protein>
    <submittedName>
        <fullName evidence="5">Uncharacterized protein LOC111137121</fullName>
    </submittedName>
</protein>
<dbReference type="Gene3D" id="2.60.120.40">
    <property type="match status" value="1"/>
</dbReference>
<proteinExistence type="inferred from homology"/>
<dbReference type="RefSeq" id="XP_022344125.1">
    <property type="nucleotide sequence ID" value="XM_022488417.1"/>
</dbReference>
<keyword evidence="2" id="KW-0812">Transmembrane</keyword>
<dbReference type="GO" id="GO:0006955">
    <property type="term" value="P:immune response"/>
    <property type="evidence" value="ECO:0007669"/>
    <property type="project" value="InterPro"/>
</dbReference>
<keyword evidence="4" id="KW-1185">Reference proteome</keyword>
<gene>
    <name evidence="5" type="primary">LOC111137121</name>
</gene>
<dbReference type="Proteomes" id="UP000694844">
    <property type="component" value="Chromosome 5"/>
</dbReference>
<keyword evidence="2" id="KW-0472">Membrane</keyword>
<comment type="similarity">
    <text evidence="1">Belongs to the tumor necrosis factor family.</text>
</comment>